<evidence type="ECO:0000313" key="5">
    <source>
        <dbReference type="Proteomes" id="UP001648503"/>
    </source>
</evidence>
<feature type="signal peptide" evidence="3">
    <location>
        <begin position="1"/>
        <end position="18"/>
    </location>
</feature>
<reference evidence="4 5" key="1">
    <citation type="submission" date="2021-02" db="EMBL/GenBank/DDBJ databases">
        <title>Variation within the Batrachochytrium salamandrivorans European outbreak.</title>
        <authorList>
            <person name="Kelly M."/>
            <person name="Pasmans F."/>
            <person name="Shea T.P."/>
            <person name="Munoz J.F."/>
            <person name="Carranza S."/>
            <person name="Cuomo C.A."/>
            <person name="Martel A."/>
        </authorList>
    </citation>
    <scope>NUCLEOTIDE SEQUENCE [LARGE SCALE GENOMIC DNA]</scope>
    <source>
        <strain evidence="4 5">AMFP18/2</strain>
    </source>
</reference>
<keyword evidence="5" id="KW-1185">Reference proteome</keyword>
<evidence type="ECO:0000313" key="4">
    <source>
        <dbReference type="EMBL" id="KAH6590789.1"/>
    </source>
</evidence>
<name>A0ABQ8F2M1_9FUNG</name>
<feature type="coiled-coil region" evidence="1">
    <location>
        <begin position="93"/>
        <end position="186"/>
    </location>
</feature>
<accession>A0ABQ8F2M1</accession>
<sequence>MKLISLAALSFLAITVSAQPPHGSNTQSTTTQREQQPQSTTTQNAQRSQGAAGNSVIYQFYLDQRARHEQGVDSQNELQSQIARIHYFQERREQELQDKLRMLRQEHKEKNEVFYNLEILIEEMEQELFELEKSINEFEEGSPEQNDVIAELNSQFLAIEETRAYLESVRQEIDDIEKQHDITERKLEELSQ</sequence>
<proteinExistence type="predicted"/>
<feature type="region of interest" description="Disordered" evidence="2">
    <location>
        <begin position="18"/>
        <end position="51"/>
    </location>
</feature>
<dbReference type="Proteomes" id="UP001648503">
    <property type="component" value="Unassembled WGS sequence"/>
</dbReference>
<evidence type="ECO:0000256" key="1">
    <source>
        <dbReference type="SAM" id="Coils"/>
    </source>
</evidence>
<organism evidence="4 5">
    <name type="scientific">Batrachochytrium salamandrivorans</name>
    <dbReference type="NCBI Taxonomy" id="1357716"/>
    <lineage>
        <taxon>Eukaryota</taxon>
        <taxon>Fungi</taxon>
        <taxon>Fungi incertae sedis</taxon>
        <taxon>Chytridiomycota</taxon>
        <taxon>Chytridiomycota incertae sedis</taxon>
        <taxon>Chytridiomycetes</taxon>
        <taxon>Rhizophydiales</taxon>
        <taxon>Rhizophydiales incertae sedis</taxon>
        <taxon>Batrachochytrium</taxon>
    </lineage>
</organism>
<evidence type="ECO:0000256" key="3">
    <source>
        <dbReference type="SAM" id="SignalP"/>
    </source>
</evidence>
<feature type="chain" id="PRO_5046418882" evidence="3">
    <location>
        <begin position="19"/>
        <end position="192"/>
    </location>
</feature>
<keyword evidence="3" id="KW-0732">Signal</keyword>
<gene>
    <name evidence="4" type="ORF">BASA50_009167</name>
</gene>
<dbReference type="EMBL" id="JAFCIX010000419">
    <property type="protein sequence ID" value="KAH6590789.1"/>
    <property type="molecule type" value="Genomic_DNA"/>
</dbReference>
<evidence type="ECO:0000256" key="2">
    <source>
        <dbReference type="SAM" id="MobiDB-lite"/>
    </source>
</evidence>
<protein>
    <submittedName>
        <fullName evidence="4">Uncharacterized protein</fullName>
    </submittedName>
</protein>
<comment type="caution">
    <text evidence="4">The sequence shown here is derived from an EMBL/GenBank/DDBJ whole genome shotgun (WGS) entry which is preliminary data.</text>
</comment>
<keyword evidence="1" id="KW-0175">Coiled coil</keyword>